<dbReference type="InterPro" id="IPR036310">
    <property type="entry name" value="Smp-1-like_sf"/>
</dbReference>
<dbReference type="InterPro" id="IPR013780">
    <property type="entry name" value="Glyco_hydro_b"/>
</dbReference>
<proteinExistence type="inferred from homology"/>
<keyword evidence="3" id="KW-0378">Hydrolase</keyword>
<dbReference type="PROSITE" id="PS50203">
    <property type="entry name" value="CALPAIN_CAT"/>
    <property type="match status" value="1"/>
</dbReference>
<feature type="active site" evidence="2 3">
    <location>
        <position position="238"/>
    </location>
</feature>
<dbReference type="STRING" id="67003.A0A1X0NJ61"/>
<dbReference type="InterPro" id="IPR022684">
    <property type="entry name" value="Calpain_cysteine_protease"/>
</dbReference>
<sequence>MPSCCLCCNDPPNYVNGKPTVSGGDVISCFEDGRLFRVIKGKKWYYYNDTQESVMDVNVVFGVGSVIKALGNTQIHQTDSSGAGVANLRVMPLETEPFIKGKPQGFNIIVSEESVTDEQKRMYMKTAHETVAKNMQKVRDVLKKAKEGAVAAMKNEDRAVYLCIKYKVSYVDMNFPPIADSLRPSSDTSTRNRRLENLNDFAWRRPRDYLPRSWHKKIALYRKKITPQSIDQGTLGDCWFLCSISALAEEPKNIRSLFLNPHWCCRKKQERRAGAYRVTLNINGIWRTLIVDDYLPSTSKLPCFARSRHSPCDLWVSLLEKAYAKAYGSYAAISGGSPTYALQDLTGFPSFYFKKLWNDALKSSDSADKFFKLLHQWRHQKYLITVDTPSEDVRSYSSRRRMSNIEADEVERLYKKAGLAMGHAYTVLDVRHFPLHRLCMLKIRNPWANDVEWSGDWSDNSDMWKKYPIIKALCRPEKKKDGVFWMEWKDVVKFFEDGCVCFYRPGRFEYRIPAVFDGEVPNIVLEVVVKKKKKFKAFVMLQQRETRGLPPGHPESQQTGLLITIFAADG</sequence>
<dbReference type="VEuPathDB" id="TriTrypDB:TM35_000411450"/>
<feature type="active site" evidence="2 3">
    <location>
        <position position="445"/>
    </location>
</feature>
<dbReference type="Proteomes" id="UP000192257">
    <property type="component" value="Unassembled WGS sequence"/>
</dbReference>
<organism evidence="5 6">
    <name type="scientific">Trypanosoma theileri</name>
    <dbReference type="NCBI Taxonomy" id="67003"/>
    <lineage>
        <taxon>Eukaryota</taxon>
        <taxon>Discoba</taxon>
        <taxon>Euglenozoa</taxon>
        <taxon>Kinetoplastea</taxon>
        <taxon>Metakinetoplastina</taxon>
        <taxon>Trypanosomatida</taxon>
        <taxon>Trypanosomatidae</taxon>
        <taxon>Trypanosoma</taxon>
    </lineage>
</organism>
<accession>A0A1X0NJ61</accession>
<dbReference type="RefSeq" id="XP_028878841.1">
    <property type="nucleotide sequence ID" value="XM_029029853.1"/>
</dbReference>
<dbReference type="AlphaFoldDB" id="A0A1X0NJ61"/>
<comment type="similarity">
    <text evidence="1">Belongs to the peptidase C2 family.</text>
</comment>
<protein>
    <submittedName>
        <fullName evidence="5">Calpain family cysteine protease-like protein</fullName>
    </submittedName>
</protein>
<evidence type="ECO:0000313" key="6">
    <source>
        <dbReference type="Proteomes" id="UP000192257"/>
    </source>
</evidence>
<dbReference type="PANTHER" id="PTHR10183:SF423">
    <property type="entry name" value="LEUCINE-RICH REPEAT PROTEIN (LRRP)"/>
    <property type="match status" value="1"/>
</dbReference>
<dbReference type="PROSITE" id="PS00139">
    <property type="entry name" value="THIOL_PROTEASE_CYS"/>
    <property type="match status" value="1"/>
</dbReference>
<feature type="domain" description="Calpain catalytic" evidence="4">
    <location>
        <begin position="169"/>
        <end position="504"/>
    </location>
</feature>
<keyword evidence="3" id="KW-0788">Thiol protease</keyword>
<evidence type="ECO:0000256" key="3">
    <source>
        <dbReference type="PROSITE-ProRule" id="PRU00239"/>
    </source>
</evidence>
<dbReference type="InterPro" id="IPR015232">
    <property type="entry name" value="DUF1935"/>
</dbReference>
<name>A0A1X0NJ61_9TRYP</name>
<dbReference type="Pfam" id="PF00648">
    <property type="entry name" value="Peptidase_C2"/>
    <property type="match status" value="1"/>
</dbReference>
<dbReference type="InterPro" id="IPR038765">
    <property type="entry name" value="Papain-like_cys_pep_sf"/>
</dbReference>
<dbReference type="SMART" id="SM00230">
    <property type="entry name" value="CysPc"/>
    <property type="match status" value="1"/>
</dbReference>
<evidence type="ECO:0000256" key="2">
    <source>
        <dbReference type="PIRSR" id="PIRSR622684-1"/>
    </source>
</evidence>
<dbReference type="EMBL" id="NBCO01000041">
    <property type="protein sequence ID" value="ORC84775.1"/>
    <property type="molecule type" value="Genomic_DNA"/>
</dbReference>
<evidence type="ECO:0000313" key="5">
    <source>
        <dbReference type="EMBL" id="ORC84775.1"/>
    </source>
</evidence>
<keyword evidence="3 5" id="KW-0645">Protease</keyword>
<dbReference type="SUPFAM" id="SSF54001">
    <property type="entry name" value="Cysteine proteinases"/>
    <property type="match status" value="1"/>
</dbReference>
<dbReference type="CDD" id="cd00044">
    <property type="entry name" value="CysPc"/>
    <property type="match status" value="1"/>
</dbReference>
<dbReference type="Gene3D" id="3.90.70.10">
    <property type="entry name" value="Cysteine proteinases"/>
    <property type="match status" value="1"/>
</dbReference>
<dbReference type="SUPFAM" id="SSF101601">
    <property type="entry name" value="Smp-1-like"/>
    <property type="match status" value="1"/>
</dbReference>
<dbReference type="GO" id="GO:0004198">
    <property type="term" value="F:calcium-dependent cysteine-type endopeptidase activity"/>
    <property type="evidence" value="ECO:0007669"/>
    <property type="project" value="InterPro"/>
</dbReference>
<keyword evidence="6" id="KW-1185">Reference proteome</keyword>
<evidence type="ECO:0000259" key="4">
    <source>
        <dbReference type="PROSITE" id="PS50203"/>
    </source>
</evidence>
<dbReference type="PRINTS" id="PR00704">
    <property type="entry name" value="CALPAIN"/>
</dbReference>
<dbReference type="Gene3D" id="2.60.40.1180">
    <property type="entry name" value="Golgi alpha-mannosidase II"/>
    <property type="match status" value="1"/>
</dbReference>
<dbReference type="InterPro" id="IPR001300">
    <property type="entry name" value="Peptidase_C2_calpain_cat"/>
</dbReference>
<dbReference type="Pfam" id="PF09149">
    <property type="entry name" value="DUF1935"/>
    <property type="match status" value="1"/>
</dbReference>
<dbReference type="InterPro" id="IPR000169">
    <property type="entry name" value="Pept_cys_AS"/>
</dbReference>
<dbReference type="PANTHER" id="PTHR10183">
    <property type="entry name" value="CALPAIN"/>
    <property type="match status" value="1"/>
</dbReference>
<dbReference type="GeneID" id="39989633"/>
<feature type="non-terminal residue" evidence="5">
    <location>
        <position position="570"/>
    </location>
</feature>
<dbReference type="GO" id="GO:0006508">
    <property type="term" value="P:proteolysis"/>
    <property type="evidence" value="ECO:0007669"/>
    <property type="project" value="UniProtKB-KW"/>
</dbReference>
<evidence type="ECO:0000256" key="1">
    <source>
        <dbReference type="ARBA" id="ARBA00007623"/>
    </source>
</evidence>
<dbReference type="OrthoDB" id="424753at2759"/>
<feature type="active site" evidence="2 3">
    <location>
        <position position="423"/>
    </location>
</feature>
<reference evidence="5 6" key="1">
    <citation type="submission" date="2017-03" db="EMBL/GenBank/DDBJ databases">
        <title>An alternative strategy for trypanosome survival in the mammalian bloodstream revealed through genome and transcriptome analysis of the ubiquitous bovine parasite Trypanosoma (Megatrypanum) theileri.</title>
        <authorList>
            <person name="Kelly S."/>
            <person name="Ivens A."/>
            <person name="Mott A."/>
            <person name="O'Neill E."/>
            <person name="Emms D."/>
            <person name="Macleod O."/>
            <person name="Voorheis P."/>
            <person name="Matthews J."/>
            <person name="Matthews K."/>
            <person name="Carrington M."/>
        </authorList>
    </citation>
    <scope>NUCLEOTIDE SEQUENCE [LARGE SCALE GENOMIC DNA]</scope>
    <source>
        <strain evidence="5">Edinburgh</strain>
    </source>
</reference>
<comment type="caution">
    <text evidence="5">The sequence shown here is derived from an EMBL/GenBank/DDBJ whole genome shotgun (WGS) entry which is preliminary data.</text>
</comment>
<gene>
    <name evidence="5" type="ORF">TM35_000411450</name>
</gene>